<sequence>MHCGQLVLELLMLGGLVIQSIYALIEDPDILEDGSPSPYDYKSGGGVFKEAYYGYMENEELETHNITIPQVDEPKKNLKTVENARNKSSQVVTENSTDSVSFEEYYQDGYDDDYYKYDEDENSLYAEEDEYSEYDLNEQSKTGNVSAQRNKTRNTVIQNHIQNILKQYETPLNGLDSNIKKPLPWMLDLISKIHAAIIKRKNDYLREKRNLVQMLLLSSITFSALPSTSAAGTEEQETHNCSGKSLSGLLIETIQMMRKTPDKTEKLANILRKVLYHHLHSFGPWTEQNGADLFALFTLMRNSTTSFDAVANIMESKWNIHFESAAAMINKGCRPGVSGVRVYDQIAWAWPKLTVKNDEAIDEEELFKGYFPEDPPAVAAQIQKRLKQLEEIPKVPMNGRCVSASTDEIGSAHQRISDAEKMENESGIEIDNIKGIFRSRNVF</sequence>
<gene>
    <name evidence="2" type="ORF">GE061_013279</name>
</gene>
<feature type="signal peptide" evidence="1">
    <location>
        <begin position="1"/>
        <end position="23"/>
    </location>
</feature>
<organism evidence="2 3">
    <name type="scientific">Apolygus lucorum</name>
    <name type="common">Small green plant bug</name>
    <name type="synonym">Lygocoris lucorum</name>
    <dbReference type="NCBI Taxonomy" id="248454"/>
    <lineage>
        <taxon>Eukaryota</taxon>
        <taxon>Metazoa</taxon>
        <taxon>Ecdysozoa</taxon>
        <taxon>Arthropoda</taxon>
        <taxon>Hexapoda</taxon>
        <taxon>Insecta</taxon>
        <taxon>Pterygota</taxon>
        <taxon>Neoptera</taxon>
        <taxon>Paraneoptera</taxon>
        <taxon>Hemiptera</taxon>
        <taxon>Heteroptera</taxon>
        <taxon>Panheteroptera</taxon>
        <taxon>Cimicomorpha</taxon>
        <taxon>Miridae</taxon>
        <taxon>Mirini</taxon>
        <taxon>Apolygus</taxon>
    </lineage>
</organism>
<dbReference type="AlphaFoldDB" id="A0A8S9XMI9"/>
<reference evidence="2" key="1">
    <citation type="journal article" date="2021" name="Mol. Ecol. Resour.">
        <title>Apolygus lucorum genome provides insights into omnivorousness and mesophyll feeding.</title>
        <authorList>
            <person name="Liu Y."/>
            <person name="Liu H."/>
            <person name="Wang H."/>
            <person name="Huang T."/>
            <person name="Liu B."/>
            <person name="Yang B."/>
            <person name="Yin L."/>
            <person name="Li B."/>
            <person name="Zhang Y."/>
            <person name="Zhang S."/>
            <person name="Jiang F."/>
            <person name="Zhang X."/>
            <person name="Ren Y."/>
            <person name="Wang B."/>
            <person name="Wang S."/>
            <person name="Lu Y."/>
            <person name="Wu K."/>
            <person name="Fan W."/>
            <person name="Wang G."/>
        </authorList>
    </citation>
    <scope>NUCLEOTIDE SEQUENCE</scope>
    <source>
        <strain evidence="2">12Hb</strain>
    </source>
</reference>
<proteinExistence type="predicted"/>
<name>A0A8S9XMI9_APOLU</name>
<comment type="caution">
    <text evidence="2">The sequence shown here is derived from an EMBL/GenBank/DDBJ whole genome shotgun (WGS) entry which is preliminary data.</text>
</comment>
<dbReference type="EMBL" id="WIXP02000005">
    <property type="protein sequence ID" value="KAF6210177.1"/>
    <property type="molecule type" value="Genomic_DNA"/>
</dbReference>
<protein>
    <submittedName>
        <fullName evidence="2">Uncharacterized protein</fullName>
    </submittedName>
</protein>
<keyword evidence="3" id="KW-1185">Reference proteome</keyword>
<evidence type="ECO:0000313" key="2">
    <source>
        <dbReference type="EMBL" id="KAF6210177.1"/>
    </source>
</evidence>
<evidence type="ECO:0000313" key="3">
    <source>
        <dbReference type="Proteomes" id="UP000466442"/>
    </source>
</evidence>
<dbReference type="Proteomes" id="UP000466442">
    <property type="component" value="Linkage Group LG5"/>
</dbReference>
<accession>A0A8S9XMI9</accession>
<feature type="chain" id="PRO_5035818571" evidence="1">
    <location>
        <begin position="24"/>
        <end position="443"/>
    </location>
</feature>
<keyword evidence="1" id="KW-0732">Signal</keyword>
<evidence type="ECO:0000256" key="1">
    <source>
        <dbReference type="SAM" id="SignalP"/>
    </source>
</evidence>